<feature type="compositionally biased region" description="Low complexity" evidence="1">
    <location>
        <begin position="403"/>
        <end position="447"/>
    </location>
</feature>
<organism evidence="3 4">
    <name type="scientific">Myriangium duriaei CBS 260.36</name>
    <dbReference type="NCBI Taxonomy" id="1168546"/>
    <lineage>
        <taxon>Eukaryota</taxon>
        <taxon>Fungi</taxon>
        <taxon>Dikarya</taxon>
        <taxon>Ascomycota</taxon>
        <taxon>Pezizomycotina</taxon>
        <taxon>Dothideomycetes</taxon>
        <taxon>Dothideomycetidae</taxon>
        <taxon>Myriangiales</taxon>
        <taxon>Myriangiaceae</taxon>
        <taxon>Myriangium</taxon>
    </lineage>
</organism>
<feature type="region of interest" description="Disordered" evidence="1">
    <location>
        <begin position="358"/>
        <end position="530"/>
    </location>
</feature>
<feature type="compositionally biased region" description="Polar residues" evidence="1">
    <location>
        <begin position="509"/>
        <end position="522"/>
    </location>
</feature>
<keyword evidence="4" id="KW-1185">Reference proteome</keyword>
<feature type="compositionally biased region" description="Polar residues" evidence="1">
    <location>
        <begin position="678"/>
        <end position="687"/>
    </location>
</feature>
<feature type="compositionally biased region" description="Polar residues" evidence="1">
    <location>
        <begin position="480"/>
        <end position="489"/>
    </location>
</feature>
<feature type="region of interest" description="Disordered" evidence="1">
    <location>
        <begin position="782"/>
        <end position="848"/>
    </location>
</feature>
<evidence type="ECO:0000313" key="4">
    <source>
        <dbReference type="Proteomes" id="UP000799439"/>
    </source>
</evidence>
<evidence type="ECO:0000256" key="1">
    <source>
        <dbReference type="SAM" id="MobiDB-lite"/>
    </source>
</evidence>
<evidence type="ECO:0000259" key="2">
    <source>
        <dbReference type="Pfam" id="PF12090"/>
    </source>
</evidence>
<feature type="compositionally biased region" description="Low complexity" evidence="1">
    <location>
        <begin position="644"/>
        <end position="662"/>
    </location>
</feature>
<comment type="caution">
    <text evidence="3">The sequence shown here is derived from an EMBL/GenBank/DDBJ whole genome shotgun (WGS) entry which is preliminary data.</text>
</comment>
<sequence length="868" mass="97206">MATATIAKTAPAVRRHRPSISTRNNYRNTVPSDDDGDEERTFSEPPQEGTFSYKSEMRIFIEHLVKQTIPHELIDEFLRSGVQFYDGCLIVEVHNHRIKDVKTQKKVENAETSATTIPFSIHNYNEHVTPSPYVPFPRRAEEPPSKKLKHTPELEESEKDKKAKEEMPAPEIKPRKTNEPQKYTTVLFPTDLSRHHELLFLASTPAPDPKARKASRDSATPQTPSTTSAQAASRNGNGKPTKMLLEEKDVYTFEAEYLLSTEPPLQLGLAKDISEARKILNSLAHPLHSGSAPSTQSRKRTQADIAADDAQAAREEHKMLIMDERVKPSVGTAAGGDSQNASATLGFTRFKTLETIKQRHEEKERQRKEDEARHSLEKRQADQQKKKAAEEAQQRKIAADAHQQQQQQQQLMMRQQAMKQHQQNQQLQQQISMAQNPQQQALQQQVAMNHSSPIVRNQTPMMNSSPMTANASLLQGGFPMQNSASNQGVGSPLRPSSAMHHPSVGMARQVSQQQHSSRNGTPQLAGATPHMANSVPIDINRQMTATPRISNGSPAQNMQGTPNTGMMNMATPQMNGQTMTPQQIAFLQQQQVQRRALQQMQASNMSPEQMQMQMRQQQMARANANMNNQQNQYQQQMQRFQALAMQNNQRQQQQQMQQQQPQVHTPGGQPGGEAMAHSASQNPNLSNDMSQRQATIFAQQAQQARNNAFQQQAAQQHGGQVPAHIKAQIMQQSQQRLLAQQQQISMRARQAAQANQGLDVNDTENYMRNLRGQQAMYNARMNAQQGGGTPGGQQMQPQQSQQQNMGMGRGAGQGMTMQQMQALQQMRQAQQMQQQQQQQNQSGDLSQQFAAMQQALNLQHAQQGGKGM</sequence>
<feature type="domain" description="Spt20-like SEP" evidence="2">
    <location>
        <begin position="46"/>
        <end position="281"/>
    </location>
</feature>
<feature type="compositionally biased region" description="Low complexity" evidence="1">
    <location>
        <begin position="814"/>
        <end position="848"/>
    </location>
</feature>
<reference evidence="3" key="1">
    <citation type="journal article" date="2020" name="Stud. Mycol.">
        <title>101 Dothideomycetes genomes: a test case for predicting lifestyles and emergence of pathogens.</title>
        <authorList>
            <person name="Haridas S."/>
            <person name="Albert R."/>
            <person name="Binder M."/>
            <person name="Bloem J."/>
            <person name="Labutti K."/>
            <person name="Salamov A."/>
            <person name="Andreopoulos B."/>
            <person name="Baker S."/>
            <person name="Barry K."/>
            <person name="Bills G."/>
            <person name="Bluhm B."/>
            <person name="Cannon C."/>
            <person name="Castanera R."/>
            <person name="Culley D."/>
            <person name="Daum C."/>
            <person name="Ezra D."/>
            <person name="Gonzalez J."/>
            <person name="Henrissat B."/>
            <person name="Kuo A."/>
            <person name="Liang C."/>
            <person name="Lipzen A."/>
            <person name="Lutzoni F."/>
            <person name="Magnuson J."/>
            <person name="Mondo S."/>
            <person name="Nolan M."/>
            <person name="Ohm R."/>
            <person name="Pangilinan J."/>
            <person name="Park H.-J."/>
            <person name="Ramirez L."/>
            <person name="Alfaro M."/>
            <person name="Sun H."/>
            <person name="Tritt A."/>
            <person name="Yoshinaga Y."/>
            <person name="Zwiers L.-H."/>
            <person name="Turgeon B."/>
            <person name="Goodwin S."/>
            <person name="Spatafora J."/>
            <person name="Crous P."/>
            <person name="Grigoriev I."/>
        </authorList>
    </citation>
    <scope>NUCLEOTIDE SEQUENCE</scope>
    <source>
        <strain evidence="3">CBS 260.36</strain>
    </source>
</reference>
<feature type="compositionally biased region" description="Basic and acidic residues" evidence="1">
    <location>
        <begin position="138"/>
        <end position="179"/>
    </location>
</feature>
<feature type="region of interest" description="Disordered" evidence="1">
    <location>
        <begin position="285"/>
        <end position="313"/>
    </location>
</feature>
<dbReference type="Pfam" id="PF12090">
    <property type="entry name" value="Spt20_SEP"/>
    <property type="match status" value="1"/>
</dbReference>
<feature type="region of interest" description="Disordered" evidence="1">
    <location>
        <begin position="699"/>
        <end position="723"/>
    </location>
</feature>
<feature type="region of interest" description="Disordered" evidence="1">
    <location>
        <begin position="202"/>
        <end position="242"/>
    </location>
</feature>
<feature type="region of interest" description="Disordered" evidence="1">
    <location>
        <begin position="644"/>
        <end position="687"/>
    </location>
</feature>
<protein>
    <recommendedName>
        <fullName evidence="2">Spt20-like SEP domain-containing protein</fullName>
    </recommendedName>
</protein>
<feature type="compositionally biased region" description="Polar residues" evidence="1">
    <location>
        <begin position="448"/>
        <end position="473"/>
    </location>
</feature>
<feature type="region of interest" description="Disordered" evidence="1">
    <location>
        <begin position="132"/>
        <end position="181"/>
    </location>
</feature>
<dbReference type="OrthoDB" id="1932706at2759"/>
<gene>
    <name evidence="3" type="ORF">K461DRAFT_280807</name>
</gene>
<dbReference type="AlphaFoldDB" id="A0A9P4MKG9"/>
<feature type="compositionally biased region" description="Polar residues" evidence="1">
    <location>
        <begin position="19"/>
        <end position="31"/>
    </location>
</feature>
<dbReference type="Proteomes" id="UP000799439">
    <property type="component" value="Unassembled WGS sequence"/>
</dbReference>
<feature type="compositionally biased region" description="Basic and acidic residues" evidence="1">
    <location>
        <begin position="358"/>
        <end position="399"/>
    </location>
</feature>
<name>A0A9P4MKG9_9PEZI</name>
<dbReference type="InterPro" id="IPR046468">
    <property type="entry name" value="Spt20-like_SEP"/>
</dbReference>
<accession>A0A9P4MKG9</accession>
<feature type="compositionally biased region" description="Low complexity" evidence="1">
    <location>
        <begin position="792"/>
        <end position="806"/>
    </location>
</feature>
<evidence type="ECO:0000313" key="3">
    <source>
        <dbReference type="EMBL" id="KAF2150791.1"/>
    </source>
</evidence>
<feature type="region of interest" description="Disordered" evidence="1">
    <location>
        <begin position="1"/>
        <end position="49"/>
    </location>
</feature>
<dbReference type="EMBL" id="ML996089">
    <property type="protein sequence ID" value="KAF2150791.1"/>
    <property type="molecule type" value="Genomic_DNA"/>
</dbReference>
<feature type="compositionally biased region" description="Low complexity" evidence="1">
    <location>
        <begin position="218"/>
        <end position="233"/>
    </location>
</feature>
<feature type="compositionally biased region" description="Low complexity" evidence="1">
    <location>
        <begin position="699"/>
        <end position="716"/>
    </location>
</feature>
<proteinExistence type="predicted"/>